<feature type="transmembrane region" description="Helical" evidence="2">
    <location>
        <begin position="96"/>
        <end position="117"/>
    </location>
</feature>
<sequence length="226" mass="25406">MIYSFQSFIKMTRDNKGLEQQTVADATNLSLDTIKTIEEAHGNILLQESSTVLKNQIRRYCEYLEVPEKKIISILNKVDILYYKKAKYGKMKVFDYLNRLAILMISIALIVLVFAFVKKHAAVGTSETAPNRENTPIIYTPINYSDEFQNRSSSNESKKVEAHPPTQANMSSILIDDNISDNDSNITESKTSSKKAEAHPPAQANMDSIVIDDNNSSNTPPIPQED</sequence>
<evidence type="ECO:0000313" key="3">
    <source>
        <dbReference type="EMBL" id="APC97301.1"/>
    </source>
</evidence>
<organism evidence="3 4">
    <name type="scientific">Francisella frigiditurris</name>
    <dbReference type="NCBI Taxonomy" id="1542390"/>
    <lineage>
        <taxon>Bacteria</taxon>
        <taxon>Pseudomonadati</taxon>
        <taxon>Pseudomonadota</taxon>
        <taxon>Gammaproteobacteria</taxon>
        <taxon>Thiotrichales</taxon>
        <taxon>Francisellaceae</taxon>
        <taxon>Francisella</taxon>
    </lineage>
</organism>
<keyword evidence="2" id="KW-0812">Transmembrane</keyword>
<keyword evidence="4" id="KW-1185">Reference proteome</keyword>
<dbReference type="Proteomes" id="UP000182521">
    <property type="component" value="Chromosome"/>
</dbReference>
<keyword evidence="2" id="KW-0472">Membrane</keyword>
<proteinExistence type="predicted"/>
<dbReference type="Gene3D" id="1.10.260.40">
    <property type="entry name" value="lambda repressor-like DNA-binding domains"/>
    <property type="match status" value="1"/>
</dbReference>
<accession>A0A1J0KU56</accession>
<evidence type="ECO:0000256" key="2">
    <source>
        <dbReference type="SAM" id="Phobius"/>
    </source>
</evidence>
<gene>
    <name evidence="3" type="ORF">KX01_1736</name>
</gene>
<evidence type="ECO:0000256" key="1">
    <source>
        <dbReference type="SAM" id="MobiDB-lite"/>
    </source>
</evidence>
<feature type="compositionally biased region" description="Low complexity" evidence="1">
    <location>
        <begin position="169"/>
        <end position="186"/>
    </location>
</feature>
<dbReference type="GO" id="GO:0003677">
    <property type="term" value="F:DNA binding"/>
    <property type="evidence" value="ECO:0007669"/>
    <property type="project" value="InterPro"/>
</dbReference>
<keyword evidence="2" id="KW-1133">Transmembrane helix</keyword>
<dbReference type="STRING" id="1542390.KX01_1736"/>
<dbReference type="EMBL" id="CP009654">
    <property type="protein sequence ID" value="APC97301.1"/>
    <property type="molecule type" value="Genomic_DNA"/>
</dbReference>
<dbReference type="AlphaFoldDB" id="A0A1J0KU56"/>
<dbReference type="KEGG" id="frc:KX01_1736"/>
<dbReference type="Pfam" id="PF13413">
    <property type="entry name" value="HTH_25"/>
    <property type="match status" value="1"/>
</dbReference>
<feature type="region of interest" description="Disordered" evidence="1">
    <location>
        <begin position="149"/>
        <end position="226"/>
    </location>
</feature>
<protein>
    <submittedName>
        <fullName evidence="3">Helix-turn-helix domain protein</fullName>
    </submittedName>
</protein>
<reference evidence="4" key="1">
    <citation type="submission" date="2014-10" db="EMBL/GenBank/DDBJ databases">
        <authorList>
            <person name="Kuske C.R."/>
            <person name="Challacombe J.F."/>
            <person name="Daligault H.E."/>
            <person name="Davenport K.W."/>
            <person name="Johnson S.L."/>
            <person name="Siddaramappa S."/>
            <person name="Petersen J.M."/>
        </authorList>
    </citation>
    <scope>NUCLEOTIDE SEQUENCE [LARGE SCALE GENOMIC DNA]</scope>
    <source>
        <strain evidence="4">CA97-1460</strain>
    </source>
</reference>
<name>A0A1J0KU56_9GAMM</name>
<evidence type="ECO:0000313" key="4">
    <source>
        <dbReference type="Proteomes" id="UP000182521"/>
    </source>
</evidence>
<dbReference type="InterPro" id="IPR010982">
    <property type="entry name" value="Lambda_DNA-bd_dom_sf"/>
</dbReference>